<organism evidence="1 2">
    <name type="scientific">Arenicella xantha</name>
    <dbReference type="NCBI Taxonomy" id="644221"/>
    <lineage>
        <taxon>Bacteria</taxon>
        <taxon>Pseudomonadati</taxon>
        <taxon>Pseudomonadota</taxon>
        <taxon>Gammaproteobacteria</taxon>
        <taxon>Arenicellales</taxon>
        <taxon>Arenicellaceae</taxon>
        <taxon>Arenicella</taxon>
    </lineage>
</organism>
<evidence type="ECO:0000313" key="2">
    <source>
        <dbReference type="Proteomes" id="UP000253083"/>
    </source>
</evidence>
<accession>A0A395JMN8</accession>
<keyword evidence="2" id="KW-1185">Reference proteome</keyword>
<dbReference type="AlphaFoldDB" id="A0A395JMN8"/>
<gene>
    <name evidence="1" type="ORF">DFR28_101308</name>
</gene>
<sequence length="221" mass="24487">MLFCAVLHWNDVLADVETKPAFEFGIEKHSKYVSQARDSLDSGGLISVEAAMNWQPLRVTVWFGDGGSEPYQELNFGIAHDLELGVANVSFGYTRLMFFDTDETDNELSLSVSVDRDFWIVPRVDYIYSTEAAAGVFELFLSSEFGLGSESISVEPYVMQGFDFGYAGQENYLQAGVNVSWSLSEVAGLFASANRSWLASSKRYALPTDQAWITVGLSAEF</sequence>
<evidence type="ECO:0000313" key="1">
    <source>
        <dbReference type="EMBL" id="RBP52924.1"/>
    </source>
</evidence>
<dbReference type="EMBL" id="QNRT01000001">
    <property type="protein sequence ID" value="RBP52924.1"/>
    <property type="molecule type" value="Genomic_DNA"/>
</dbReference>
<name>A0A395JMN8_9GAMM</name>
<protein>
    <submittedName>
        <fullName evidence="1">Uncharacterized protein</fullName>
    </submittedName>
</protein>
<comment type="caution">
    <text evidence="1">The sequence shown here is derived from an EMBL/GenBank/DDBJ whole genome shotgun (WGS) entry which is preliminary data.</text>
</comment>
<dbReference type="Proteomes" id="UP000253083">
    <property type="component" value="Unassembled WGS sequence"/>
</dbReference>
<proteinExistence type="predicted"/>
<dbReference type="InParanoid" id="A0A395JMN8"/>
<reference evidence="1 2" key="1">
    <citation type="submission" date="2018-06" db="EMBL/GenBank/DDBJ databases">
        <title>Genomic Encyclopedia of Type Strains, Phase IV (KMG-IV): sequencing the most valuable type-strain genomes for metagenomic binning, comparative biology and taxonomic classification.</title>
        <authorList>
            <person name="Goeker M."/>
        </authorList>
    </citation>
    <scope>NUCLEOTIDE SEQUENCE [LARGE SCALE GENOMIC DNA]</scope>
    <source>
        <strain evidence="1 2">DSM 24032</strain>
    </source>
</reference>